<evidence type="ECO:0000313" key="3">
    <source>
        <dbReference type="Proteomes" id="UP000042958"/>
    </source>
</evidence>
<protein>
    <submittedName>
        <fullName evidence="2">Uncharacterized protein</fullName>
    </submittedName>
</protein>
<accession>A0A0F7TZ51</accession>
<sequence>MVDFFSKPVLDDPPPMDGLADSQQKIPIQRMMESLGSSWNAENFVILQSSINLNKAQIWRNGGARSLKKFKNEIVQNPTEALEIVRDTVAVYNYLRNGAVWQKFKAINEKVREEMKRAQDQYKLNTVKDNRLQECWDAFMEQHMENFVANGQSWIKSAIKLVGDHWVPSNFDNPDDPFITQVCQSIQEVLSLLESAAARYVQSFDLGLADDSMNTS</sequence>
<evidence type="ECO:0000256" key="1">
    <source>
        <dbReference type="SAM" id="Coils"/>
    </source>
</evidence>
<dbReference type="Proteomes" id="UP000042958">
    <property type="component" value="Unassembled WGS sequence"/>
</dbReference>
<dbReference type="AlphaFoldDB" id="A0A0F7TZ51"/>
<keyword evidence="1" id="KW-0175">Coiled coil</keyword>
<feature type="coiled-coil region" evidence="1">
    <location>
        <begin position="101"/>
        <end position="128"/>
    </location>
</feature>
<proteinExistence type="predicted"/>
<dbReference type="STRING" id="104259.A0A0F7TZ51"/>
<evidence type="ECO:0000313" key="2">
    <source>
        <dbReference type="EMBL" id="CEJ61908.1"/>
    </source>
</evidence>
<dbReference type="EMBL" id="CDHK01000013">
    <property type="protein sequence ID" value="CEJ61908.1"/>
    <property type="molecule type" value="Genomic_DNA"/>
</dbReference>
<keyword evidence="3" id="KW-1185">Reference proteome</keyword>
<reference evidence="3" key="1">
    <citation type="journal article" date="2015" name="Genome Announc.">
        <title>Draft genome sequence of the fungus Penicillium brasilianum MG11.</title>
        <authorList>
            <person name="Horn F."/>
            <person name="Linde J."/>
            <person name="Mattern D.J."/>
            <person name="Walther G."/>
            <person name="Guthke R."/>
            <person name="Brakhage A.A."/>
            <person name="Valiante V."/>
        </authorList>
    </citation>
    <scope>NUCLEOTIDE SEQUENCE [LARGE SCALE GENOMIC DNA]</scope>
    <source>
        <strain evidence="3">MG11</strain>
    </source>
</reference>
<organism evidence="2 3">
    <name type="scientific">Penicillium brasilianum</name>
    <dbReference type="NCBI Taxonomy" id="104259"/>
    <lineage>
        <taxon>Eukaryota</taxon>
        <taxon>Fungi</taxon>
        <taxon>Dikarya</taxon>
        <taxon>Ascomycota</taxon>
        <taxon>Pezizomycotina</taxon>
        <taxon>Eurotiomycetes</taxon>
        <taxon>Eurotiomycetidae</taxon>
        <taxon>Eurotiales</taxon>
        <taxon>Aspergillaceae</taxon>
        <taxon>Penicillium</taxon>
    </lineage>
</organism>
<dbReference type="OrthoDB" id="73875at2759"/>
<gene>
    <name evidence="2" type="ORF">PMG11_10424</name>
</gene>
<name>A0A0F7TZ51_PENBI</name>